<dbReference type="SUPFAM" id="SSF47413">
    <property type="entry name" value="lambda repressor-like DNA-binding domains"/>
    <property type="match status" value="1"/>
</dbReference>
<dbReference type="Pfam" id="PF13560">
    <property type="entry name" value="HTH_31"/>
    <property type="match status" value="1"/>
</dbReference>
<accession>A0A417ZBL7</accession>
<dbReference type="Pfam" id="PF17765">
    <property type="entry name" value="MLTR_LBD"/>
    <property type="match status" value="1"/>
</dbReference>
<evidence type="ECO:0000313" key="3">
    <source>
        <dbReference type="Proteomes" id="UP000285376"/>
    </source>
</evidence>
<dbReference type="CDD" id="cd00093">
    <property type="entry name" value="HTH_XRE"/>
    <property type="match status" value="1"/>
</dbReference>
<organism evidence="2 3">
    <name type="scientific">Dermacoccus abyssi</name>
    <dbReference type="NCBI Taxonomy" id="322596"/>
    <lineage>
        <taxon>Bacteria</taxon>
        <taxon>Bacillati</taxon>
        <taxon>Actinomycetota</taxon>
        <taxon>Actinomycetes</taxon>
        <taxon>Micrococcales</taxon>
        <taxon>Dermacoccaceae</taxon>
        <taxon>Dermacoccus</taxon>
    </lineage>
</organism>
<dbReference type="PANTHER" id="PTHR35010:SF2">
    <property type="entry name" value="BLL4672 PROTEIN"/>
    <property type="match status" value="1"/>
</dbReference>
<protein>
    <submittedName>
        <fullName evidence="2">XRE family transcriptional regulator</fullName>
    </submittedName>
</protein>
<dbReference type="Gene3D" id="1.10.260.40">
    <property type="entry name" value="lambda repressor-like DNA-binding domains"/>
    <property type="match status" value="1"/>
</dbReference>
<dbReference type="PANTHER" id="PTHR35010">
    <property type="entry name" value="BLL4672 PROTEIN-RELATED"/>
    <property type="match status" value="1"/>
</dbReference>
<dbReference type="AlphaFoldDB" id="A0A417ZBL7"/>
<reference evidence="2 3" key="1">
    <citation type="submission" date="2018-08" db="EMBL/GenBank/DDBJ databases">
        <title>Whole genome sequence analysis of Dermacoccus abyssi bacteria isolated from Deep Mariana trench Micromonospora spp reveals genes involved in the environmental adaptation and production of secondary metabolites.</title>
        <authorList>
            <person name="Abdel-Mageed W.M."/>
            <person name="Lehri B."/>
            <person name="Nouioui I."/>
            <person name="Goodfellow I."/>
            <person name="Jaspars M."/>
            <person name="Karlyshev A."/>
        </authorList>
    </citation>
    <scope>NUCLEOTIDE SEQUENCE [LARGE SCALE GENOMIC DNA]</scope>
    <source>
        <strain evidence="2 3">MT1.1</strain>
    </source>
</reference>
<dbReference type="Proteomes" id="UP000285376">
    <property type="component" value="Unassembled WGS sequence"/>
</dbReference>
<dbReference type="RefSeq" id="WP_118912207.1">
    <property type="nucleotide sequence ID" value="NZ_CBCRVH010000001.1"/>
</dbReference>
<dbReference type="Gene3D" id="3.30.450.180">
    <property type="match status" value="1"/>
</dbReference>
<name>A0A417ZBL7_9MICO</name>
<dbReference type="InterPro" id="IPR001387">
    <property type="entry name" value="Cro/C1-type_HTH"/>
</dbReference>
<dbReference type="EMBL" id="QWLM01000001">
    <property type="protein sequence ID" value="RHW48013.1"/>
    <property type="molecule type" value="Genomic_DNA"/>
</dbReference>
<dbReference type="GO" id="GO:0003677">
    <property type="term" value="F:DNA binding"/>
    <property type="evidence" value="ECO:0007669"/>
    <property type="project" value="InterPro"/>
</dbReference>
<dbReference type="InterPro" id="IPR041413">
    <property type="entry name" value="MLTR_LBD"/>
</dbReference>
<comment type="caution">
    <text evidence="2">The sequence shown here is derived from an EMBL/GenBank/DDBJ whole genome shotgun (WGS) entry which is preliminary data.</text>
</comment>
<feature type="domain" description="HTH cro/C1-type" evidence="1">
    <location>
        <begin position="33"/>
        <end position="84"/>
    </location>
</feature>
<dbReference type="InterPro" id="IPR010982">
    <property type="entry name" value="Lambda_DNA-bd_dom_sf"/>
</dbReference>
<sequence>MKDMGASEFGNLVHRWRDRLTPGDVGLTAGLRRRAPGLRREELAQLAGLSVDYIVRLERGRATRPSAQVVASLARALQLSRAEREALFISAGLLPPRDGMVSDFIPAGVQRLVSRLGDAAVGVFAADWSLLTWNPTWSALHGSPERLPLPERNLARAIFGDGAAQRSLHPSSPALADDFERSIVADLKHARARYPSDRRLASLVRELRTGSVDFARLWKDATPAEHTSSRKTIEHPEVGAITLDCDVLSVPGADLRIVAYTAAAGSSDENKLDLLRVTAAA</sequence>
<evidence type="ECO:0000313" key="2">
    <source>
        <dbReference type="EMBL" id="RHW48013.1"/>
    </source>
</evidence>
<dbReference type="PROSITE" id="PS50943">
    <property type="entry name" value="HTH_CROC1"/>
    <property type="match status" value="1"/>
</dbReference>
<proteinExistence type="predicted"/>
<evidence type="ECO:0000259" key="1">
    <source>
        <dbReference type="PROSITE" id="PS50943"/>
    </source>
</evidence>
<gene>
    <name evidence="2" type="ORF">D1832_00820</name>
</gene>
<dbReference type="SMART" id="SM00530">
    <property type="entry name" value="HTH_XRE"/>
    <property type="match status" value="1"/>
</dbReference>